<keyword evidence="4" id="KW-1185">Reference proteome</keyword>
<sequence length="114" mass="12526">MGGWAGTAWIMAGRLWSKLTFAESPCAAQDTCQKKTTNDYSTLSLIPFTISQLSGSSPSTMKVMKSHLPQGASWVGRSEGRREGVREGGKEGRRGQSTRIRRATSGKRHRRNGR</sequence>
<evidence type="ECO:0000256" key="1">
    <source>
        <dbReference type="SAM" id="MobiDB-lite"/>
    </source>
</evidence>
<name>A0AAE1CBF7_9PEZI</name>
<evidence type="ECO:0008006" key="5">
    <source>
        <dbReference type="Google" id="ProtNLM"/>
    </source>
</evidence>
<reference evidence="3" key="1">
    <citation type="journal article" date="2023" name="Mol. Phylogenet. Evol.">
        <title>Genome-scale phylogeny and comparative genomics of the fungal order Sordariales.</title>
        <authorList>
            <person name="Hensen N."/>
            <person name="Bonometti L."/>
            <person name="Westerberg I."/>
            <person name="Brannstrom I.O."/>
            <person name="Guillou S."/>
            <person name="Cros-Aarteil S."/>
            <person name="Calhoun S."/>
            <person name="Haridas S."/>
            <person name="Kuo A."/>
            <person name="Mondo S."/>
            <person name="Pangilinan J."/>
            <person name="Riley R."/>
            <person name="LaButti K."/>
            <person name="Andreopoulos B."/>
            <person name="Lipzen A."/>
            <person name="Chen C."/>
            <person name="Yan M."/>
            <person name="Daum C."/>
            <person name="Ng V."/>
            <person name="Clum A."/>
            <person name="Steindorff A."/>
            <person name="Ohm R.A."/>
            <person name="Martin F."/>
            <person name="Silar P."/>
            <person name="Natvig D.O."/>
            <person name="Lalanne C."/>
            <person name="Gautier V."/>
            <person name="Ament-Velasquez S.L."/>
            <person name="Kruys A."/>
            <person name="Hutchinson M.I."/>
            <person name="Powell A.J."/>
            <person name="Barry K."/>
            <person name="Miller A.N."/>
            <person name="Grigoriev I.V."/>
            <person name="Debuchy R."/>
            <person name="Gladieux P."/>
            <person name="Hiltunen Thoren M."/>
            <person name="Johannesson H."/>
        </authorList>
    </citation>
    <scope>NUCLEOTIDE SEQUENCE</scope>
    <source>
        <strain evidence="3">CBS 314.62</strain>
    </source>
</reference>
<proteinExistence type="predicted"/>
<reference evidence="3" key="2">
    <citation type="submission" date="2023-06" db="EMBL/GenBank/DDBJ databases">
        <authorList>
            <consortium name="Lawrence Berkeley National Laboratory"/>
            <person name="Haridas S."/>
            <person name="Hensen N."/>
            <person name="Bonometti L."/>
            <person name="Westerberg I."/>
            <person name="Brannstrom I.O."/>
            <person name="Guillou S."/>
            <person name="Cros-Aarteil S."/>
            <person name="Calhoun S."/>
            <person name="Kuo A."/>
            <person name="Mondo S."/>
            <person name="Pangilinan J."/>
            <person name="Riley R."/>
            <person name="Labutti K."/>
            <person name="Andreopoulos B."/>
            <person name="Lipzen A."/>
            <person name="Chen C."/>
            <person name="Yanf M."/>
            <person name="Daum C."/>
            <person name="Ng V."/>
            <person name="Clum A."/>
            <person name="Steindorff A."/>
            <person name="Ohm R."/>
            <person name="Martin F."/>
            <person name="Silar P."/>
            <person name="Natvig D."/>
            <person name="Lalanne C."/>
            <person name="Gautier V."/>
            <person name="Ament-Velasquez S.L."/>
            <person name="Kruys A."/>
            <person name="Hutchinson M.I."/>
            <person name="Powell A.J."/>
            <person name="Barry K."/>
            <person name="Miller A.N."/>
            <person name="Grigoriev I.V."/>
            <person name="Debuchy R."/>
            <person name="Gladieux P."/>
            <person name="Thoren M.H."/>
            <person name="Johannesson H."/>
        </authorList>
    </citation>
    <scope>NUCLEOTIDE SEQUENCE</scope>
    <source>
        <strain evidence="3">CBS 314.62</strain>
    </source>
</reference>
<dbReference type="EMBL" id="JAULSO010000002">
    <property type="protein sequence ID" value="KAK3687465.1"/>
    <property type="molecule type" value="Genomic_DNA"/>
</dbReference>
<dbReference type="AlphaFoldDB" id="A0AAE1CBF7"/>
<organism evidence="3 4">
    <name type="scientific">Podospora appendiculata</name>
    <dbReference type="NCBI Taxonomy" id="314037"/>
    <lineage>
        <taxon>Eukaryota</taxon>
        <taxon>Fungi</taxon>
        <taxon>Dikarya</taxon>
        <taxon>Ascomycota</taxon>
        <taxon>Pezizomycotina</taxon>
        <taxon>Sordariomycetes</taxon>
        <taxon>Sordariomycetidae</taxon>
        <taxon>Sordariales</taxon>
        <taxon>Podosporaceae</taxon>
        <taxon>Podospora</taxon>
    </lineage>
</organism>
<gene>
    <name evidence="3" type="ORF">B0T22DRAFT_129140</name>
</gene>
<evidence type="ECO:0000313" key="4">
    <source>
        <dbReference type="Proteomes" id="UP001270362"/>
    </source>
</evidence>
<comment type="caution">
    <text evidence="3">The sequence shown here is derived from an EMBL/GenBank/DDBJ whole genome shotgun (WGS) entry which is preliminary data.</text>
</comment>
<dbReference type="Proteomes" id="UP001270362">
    <property type="component" value="Unassembled WGS sequence"/>
</dbReference>
<evidence type="ECO:0000256" key="2">
    <source>
        <dbReference type="SAM" id="SignalP"/>
    </source>
</evidence>
<feature type="chain" id="PRO_5041914953" description="Secreted protein" evidence="2">
    <location>
        <begin position="23"/>
        <end position="114"/>
    </location>
</feature>
<feature type="compositionally biased region" description="Basic and acidic residues" evidence="1">
    <location>
        <begin position="78"/>
        <end position="94"/>
    </location>
</feature>
<accession>A0AAE1CBF7</accession>
<keyword evidence="2" id="KW-0732">Signal</keyword>
<feature type="region of interest" description="Disordered" evidence="1">
    <location>
        <begin position="55"/>
        <end position="114"/>
    </location>
</feature>
<protein>
    <recommendedName>
        <fullName evidence="5">Secreted protein</fullName>
    </recommendedName>
</protein>
<feature type="signal peptide" evidence="2">
    <location>
        <begin position="1"/>
        <end position="22"/>
    </location>
</feature>
<feature type="compositionally biased region" description="Basic residues" evidence="1">
    <location>
        <begin position="99"/>
        <end position="114"/>
    </location>
</feature>
<evidence type="ECO:0000313" key="3">
    <source>
        <dbReference type="EMBL" id="KAK3687465.1"/>
    </source>
</evidence>